<feature type="transmembrane region" description="Helical" evidence="1">
    <location>
        <begin position="171"/>
        <end position="192"/>
    </location>
</feature>
<evidence type="ECO:0000313" key="2">
    <source>
        <dbReference type="EMBL" id="MSR93102.1"/>
    </source>
</evidence>
<feature type="transmembrane region" description="Helical" evidence="1">
    <location>
        <begin position="103"/>
        <end position="125"/>
    </location>
</feature>
<gene>
    <name evidence="2" type="ORF">FYJ34_02095</name>
</gene>
<feature type="transmembrane region" description="Helical" evidence="1">
    <location>
        <begin position="204"/>
        <end position="233"/>
    </location>
</feature>
<reference evidence="2 3" key="1">
    <citation type="submission" date="2019-08" db="EMBL/GenBank/DDBJ databases">
        <title>In-depth cultivation of the pig gut microbiome towards novel bacterial diversity and tailored functional studies.</title>
        <authorList>
            <person name="Wylensek D."/>
            <person name="Hitch T.C.A."/>
            <person name="Clavel T."/>
        </authorList>
    </citation>
    <scope>NUCLEOTIDE SEQUENCE [LARGE SCALE GENOMIC DNA]</scope>
    <source>
        <strain evidence="2 3">68-1-5</strain>
    </source>
</reference>
<feature type="transmembrane region" description="Helical" evidence="1">
    <location>
        <begin position="321"/>
        <end position="339"/>
    </location>
</feature>
<dbReference type="Pfam" id="PF09913">
    <property type="entry name" value="DUF2142"/>
    <property type="match status" value="1"/>
</dbReference>
<proteinExistence type="predicted"/>
<feature type="transmembrane region" description="Helical" evidence="1">
    <location>
        <begin position="253"/>
        <end position="272"/>
    </location>
</feature>
<name>A0A6N7V1D3_9FIRM</name>
<feature type="transmembrane region" description="Helical" evidence="1">
    <location>
        <begin position="351"/>
        <end position="371"/>
    </location>
</feature>
<sequence length="458" mass="52454">MTDRNMFSEKRIAIVIFIIGLILSFMIPTWQTPDEHTHLGIIGRSLGNPKFAENICDSLPIKNGRVEGNLKEKPDKEKQKEALTEKQQYSRKDMLPGKVSLSVIKHVPSIIGMYLGILLGLPAYWVLQMGELFSLLLYTLICYRALKIMPVKKELMAMLMLLPMAMQQATSIGYDSIVISFCFFFVSYVFYLKYDKEVVGIKECVILLMTWAVISYVKLPYVFLALLVLLVPLEKFHIDLKLLKIDENFIKKIRIPCVLLICLLAAGGFYVFRENKFVQVVYGFLMEWKRGAYLLAVTGKTWWKFIVTSAVGGLGWLEVTLPAGAAALIYASLIGISFVDSGSEQRKMRIWDVLVLMAVCVILTVFTTMALTDHTIMVILYGDEWANKGYHIREALYQIPYIGGMQGRYYLPFLSLFFLLLPGKIRVDKRIVGMCVYLLEAVLYIYVFFQLIQRYWIA</sequence>
<comment type="caution">
    <text evidence="2">The sequence shown here is derived from an EMBL/GenBank/DDBJ whole genome shotgun (WGS) entry which is preliminary data.</text>
</comment>
<keyword evidence="1" id="KW-0812">Transmembrane</keyword>
<dbReference type="Proteomes" id="UP000434409">
    <property type="component" value="Unassembled WGS sequence"/>
</dbReference>
<accession>A0A6N7V1D3</accession>
<feature type="transmembrane region" description="Helical" evidence="1">
    <location>
        <begin position="409"/>
        <end position="427"/>
    </location>
</feature>
<feature type="transmembrane region" description="Helical" evidence="1">
    <location>
        <begin position="434"/>
        <end position="452"/>
    </location>
</feature>
<dbReference type="RefSeq" id="WP_154475847.1">
    <property type="nucleotide sequence ID" value="NZ_VULY01000018.1"/>
</dbReference>
<dbReference type="AlphaFoldDB" id="A0A6N7V1D3"/>
<dbReference type="InterPro" id="IPR018674">
    <property type="entry name" value="DUF2142_membrane"/>
</dbReference>
<protein>
    <submittedName>
        <fullName evidence="2">DUF2142 domain-containing protein</fullName>
    </submittedName>
</protein>
<evidence type="ECO:0000256" key="1">
    <source>
        <dbReference type="SAM" id="Phobius"/>
    </source>
</evidence>
<dbReference type="EMBL" id="VULY01000018">
    <property type="protein sequence ID" value="MSR93102.1"/>
    <property type="molecule type" value="Genomic_DNA"/>
</dbReference>
<feature type="transmembrane region" description="Helical" evidence="1">
    <location>
        <begin position="293"/>
        <end position="315"/>
    </location>
</feature>
<feature type="transmembrane region" description="Helical" evidence="1">
    <location>
        <begin position="12"/>
        <end position="30"/>
    </location>
</feature>
<keyword evidence="1" id="KW-1133">Transmembrane helix</keyword>
<evidence type="ECO:0000313" key="3">
    <source>
        <dbReference type="Proteomes" id="UP000434409"/>
    </source>
</evidence>
<keyword evidence="3" id="KW-1185">Reference proteome</keyword>
<keyword evidence="1" id="KW-0472">Membrane</keyword>
<feature type="transmembrane region" description="Helical" evidence="1">
    <location>
        <begin position="132"/>
        <end position="151"/>
    </location>
</feature>
<organism evidence="2 3">
    <name type="scientific">Suipraeoptans intestinalis</name>
    <dbReference type="NCBI Taxonomy" id="2606628"/>
    <lineage>
        <taxon>Bacteria</taxon>
        <taxon>Bacillati</taxon>
        <taxon>Bacillota</taxon>
        <taxon>Clostridia</taxon>
        <taxon>Lachnospirales</taxon>
        <taxon>Lachnospiraceae</taxon>
        <taxon>Suipraeoptans</taxon>
    </lineage>
</organism>